<keyword evidence="3" id="KW-1185">Reference proteome</keyword>
<dbReference type="Gramene" id="ONK72644">
    <property type="protein sequence ID" value="ONK72644"/>
    <property type="gene ID" value="A4U43_C04F21540"/>
</dbReference>
<sequence>MNFADRSILLSDVNNLNCFSIAACGGTHMYRVMSWIYIAMKHNAKDLDIYSEQKEPVKLPPRVFHLHSLKRLSLTVFHNQTLHWPRTQALVATLVALEELTLCGFRFVDTERDAISLSCPDLRSWKMERCTGPSLATITISDTFMNAKAATSFEILASKLCKFVWLDKLVDRYKSSKMSPLRTDLRLKWLWGISLLISLNETRRLTIDCISVWICFSSSFIS</sequence>
<dbReference type="AlphaFoldDB" id="A0A5P1F3B6"/>
<protein>
    <recommendedName>
        <fullName evidence="1">F-box/LRR-repeat protein 15/At3g58940/PEG3-like LRR domain-containing protein</fullName>
    </recommendedName>
</protein>
<reference evidence="3" key="1">
    <citation type="journal article" date="2017" name="Nat. Commun.">
        <title>The asparagus genome sheds light on the origin and evolution of a young Y chromosome.</title>
        <authorList>
            <person name="Harkess A."/>
            <person name="Zhou J."/>
            <person name="Xu C."/>
            <person name="Bowers J.E."/>
            <person name="Van der Hulst R."/>
            <person name="Ayyampalayam S."/>
            <person name="Mercati F."/>
            <person name="Riccardi P."/>
            <person name="McKain M.R."/>
            <person name="Kakrana A."/>
            <person name="Tang H."/>
            <person name="Ray J."/>
            <person name="Groenendijk J."/>
            <person name="Arikit S."/>
            <person name="Mathioni S.M."/>
            <person name="Nakano M."/>
            <person name="Shan H."/>
            <person name="Telgmann-Rauber A."/>
            <person name="Kanno A."/>
            <person name="Yue Z."/>
            <person name="Chen H."/>
            <person name="Li W."/>
            <person name="Chen Y."/>
            <person name="Xu X."/>
            <person name="Zhang Y."/>
            <person name="Luo S."/>
            <person name="Chen H."/>
            <person name="Gao J."/>
            <person name="Mao Z."/>
            <person name="Pires J.C."/>
            <person name="Luo M."/>
            <person name="Kudrna D."/>
            <person name="Wing R.A."/>
            <person name="Meyers B.C."/>
            <person name="Yi K."/>
            <person name="Kong H."/>
            <person name="Lavrijsen P."/>
            <person name="Sunseri F."/>
            <person name="Falavigna A."/>
            <person name="Ye Y."/>
            <person name="Leebens-Mack J.H."/>
            <person name="Chen G."/>
        </authorList>
    </citation>
    <scope>NUCLEOTIDE SEQUENCE [LARGE SCALE GENOMIC DNA]</scope>
    <source>
        <strain evidence="3">cv. DH0086</strain>
    </source>
</reference>
<evidence type="ECO:0000313" key="2">
    <source>
        <dbReference type="EMBL" id="ONK72644.1"/>
    </source>
</evidence>
<evidence type="ECO:0000313" key="3">
    <source>
        <dbReference type="Proteomes" id="UP000243459"/>
    </source>
</evidence>
<accession>A0A5P1F3B6</accession>
<dbReference type="InterPro" id="IPR055411">
    <property type="entry name" value="LRR_FXL15/At3g58940/PEG3-like"/>
</dbReference>
<name>A0A5P1F3B6_ASPOF</name>
<evidence type="ECO:0000259" key="1">
    <source>
        <dbReference type="Pfam" id="PF24758"/>
    </source>
</evidence>
<proteinExistence type="predicted"/>
<dbReference type="PROSITE" id="PS51257">
    <property type="entry name" value="PROKAR_LIPOPROTEIN"/>
    <property type="match status" value="1"/>
</dbReference>
<dbReference type="EMBL" id="CM007384">
    <property type="protein sequence ID" value="ONK72644.1"/>
    <property type="molecule type" value="Genomic_DNA"/>
</dbReference>
<dbReference type="Pfam" id="PF24758">
    <property type="entry name" value="LRR_At5g56370"/>
    <property type="match status" value="1"/>
</dbReference>
<gene>
    <name evidence="2" type="ORF">A4U43_C04F21540</name>
</gene>
<organism evidence="2 3">
    <name type="scientific">Asparagus officinalis</name>
    <name type="common">Garden asparagus</name>
    <dbReference type="NCBI Taxonomy" id="4686"/>
    <lineage>
        <taxon>Eukaryota</taxon>
        <taxon>Viridiplantae</taxon>
        <taxon>Streptophyta</taxon>
        <taxon>Embryophyta</taxon>
        <taxon>Tracheophyta</taxon>
        <taxon>Spermatophyta</taxon>
        <taxon>Magnoliopsida</taxon>
        <taxon>Liliopsida</taxon>
        <taxon>Asparagales</taxon>
        <taxon>Asparagaceae</taxon>
        <taxon>Asparagoideae</taxon>
        <taxon>Asparagus</taxon>
    </lineage>
</organism>
<dbReference type="SUPFAM" id="SSF52047">
    <property type="entry name" value="RNI-like"/>
    <property type="match status" value="1"/>
</dbReference>
<dbReference type="Proteomes" id="UP000243459">
    <property type="component" value="Chromosome 4"/>
</dbReference>
<feature type="domain" description="F-box/LRR-repeat protein 15/At3g58940/PEG3-like LRR" evidence="1">
    <location>
        <begin position="34"/>
        <end position="135"/>
    </location>
</feature>